<dbReference type="PANTHER" id="PTHR46124:SF2">
    <property type="entry name" value="D-AMINOACYL-TRNA DEACYLASE"/>
    <property type="match status" value="1"/>
</dbReference>
<dbReference type="InterPro" id="IPR049677">
    <property type="entry name" value="QatD"/>
</dbReference>
<dbReference type="RefSeq" id="WP_202337933.1">
    <property type="nucleotide sequence ID" value="NZ_CP068439.1"/>
</dbReference>
<dbReference type="GO" id="GO:0016787">
    <property type="term" value="F:hydrolase activity"/>
    <property type="evidence" value="ECO:0007669"/>
    <property type="project" value="UniProtKB-KW"/>
</dbReference>
<dbReference type="InterPro" id="IPR001130">
    <property type="entry name" value="TatD-like"/>
</dbReference>
<gene>
    <name evidence="1" type="ORF">JK629_07620</name>
</gene>
<dbReference type="Gene3D" id="3.20.20.140">
    <property type="entry name" value="Metal-dependent hydrolases"/>
    <property type="match status" value="1"/>
</dbReference>
<protein>
    <submittedName>
        <fullName evidence="1">TatD family hydrolase</fullName>
    </submittedName>
</protein>
<dbReference type="EMBL" id="CP068439">
    <property type="protein sequence ID" value="QQX78115.1"/>
    <property type="molecule type" value="Genomic_DNA"/>
</dbReference>
<keyword evidence="2" id="KW-1185">Reference proteome</keyword>
<evidence type="ECO:0000313" key="1">
    <source>
        <dbReference type="EMBL" id="QQX78115.1"/>
    </source>
</evidence>
<organism evidence="1 2">
    <name type="scientific">Aequorivita iocasae</name>
    <dbReference type="NCBI Taxonomy" id="2803865"/>
    <lineage>
        <taxon>Bacteria</taxon>
        <taxon>Pseudomonadati</taxon>
        <taxon>Bacteroidota</taxon>
        <taxon>Flavobacteriia</taxon>
        <taxon>Flavobacteriales</taxon>
        <taxon>Flavobacteriaceae</taxon>
        <taxon>Aequorivita</taxon>
    </lineage>
</organism>
<dbReference type="Proteomes" id="UP000629420">
    <property type="component" value="Chromosome"/>
</dbReference>
<name>A0ABX7DWF1_9FLAO</name>
<dbReference type="NCBIfam" id="NF041926">
    <property type="entry name" value="QatD"/>
    <property type="match status" value="1"/>
</dbReference>
<keyword evidence="1" id="KW-0378">Hydrolase</keyword>
<accession>A0ABX7DWF1</accession>
<dbReference type="PANTHER" id="PTHR46124">
    <property type="entry name" value="D-AMINOACYL-TRNA DEACYLASE"/>
    <property type="match status" value="1"/>
</dbReference>
<proteinExistence type="predicted"/>
<dbReference type="Pfam" id="PF01026">
    <property type="entry name" value="TatD_DNase"/>
    <property type="match status" value="1"/>
</dbReference>
<sequence length="246" mass="28340">MGKPLHDTHFHLDLFNDEILSIANKIEKEKIYTIAVTNLPPLYTEIIKKLKDNYNYIRPALGFHPELIGKYHTLIPKMWELLPHVKYIGEVGLDYKVGNDFKTKQVRFFENLIEKCDNQGGKILTIHSRRSADDVISIIGRNFNSKYILHWYSGSIKTLKKAVENGAYFSVNYSMTKSDSGKKIIAQIPMDRLLLESDGPFIKFNKDVFTPLHNKHTVVILSKALNISLEQTNTLLFNNFRSLITL</sequence>
<dbReference type="PIRSF" id="PIRSF005902">
    <property type="entry name" value="DNase_TatD"/>
    <property type="match status" value="1"/>
</dbReference>
<reference evidence="1 2" key="1">
    <citation type="submission" date="2021-01" db="EMBL/GenBank/DDBJ databases">
        <title>Aequorivita sp. strain KX20305, a bacterium isolated from the sediment collected at a cold seep field in South China Sea.</title>
        <authorList>
            <person name="Zhang H."/>
            <person name="Li C."/>
        </authorList>
    </citation>
    <scope>NUCLEOTIDE SEQUENCE [LARGE SCALE GENOMIC DNA]</scope>
    <source>
        <strain evidence="1 2">KX20305</strain>
    </source>
</reference>
<dbReference type="SUPFAM" id="SSF51556">
    <property type="entry name" value="Metallo-dependent hydrolases"/>
    <property type="match status" value="1"/>
</dbReference>
<dbReference type="InterPro" id="IPR032466">
    <property type="entry name" value="Metal_Hydrolase"/>
</dbReference>
<evidence type="ECO:0000313" key="2">
    <source>
        <dbReference type="Proteomes" id="UP000629420"/>
    </source>
</evidence>